<protein>
    <recommendedName>
        <fullName evidence="3">Flagellar protein</fullName>
    </recommendedName>
</protein>
<sequence>MSFLPVVPMGGYAGWRFLERTIETQKAAHDEAASMKRDTAYFRENIAKVTSAEALVADHRLLSVALGAFGLDDDIGNRFFIQKILSDGTQSDDALANKIADKSYRKLSEAFGFGDLAVPNTQLSDFPDRIIAAYQTRQFEIAVGDQNADMRLALHLTRELGTLASADSGDDTKWYSVMGSEPLREVFETAFGLPDSFAALDIDKQMEVFRTRTERAFGDGEISQFRDPEKMDELLRLFLVRSELAASAAGFSPAQTALTLLSNAAR</sequence>
<keyword evidence="2" id="KW-1185">Reference proteome</keyword>
<gene>
    <name evidence="1" type="ORF">GGR17_001259</name>
</gene>
<reference evidence="1" key="1">
    <citation type="submission" date="2020-08" db="EMBL/GenBank/DDBJ databases">
        <title>Genomic Encyclopedia of Type Strains, Phase IV (KMG-IV): sequencing the most valuable type-strain genomes for metagenomic binning, comparative biology and taxonomic classification.</title>
        <authorList>
            <person name="Goeker M."/>
        </authorList>
    </citation>
    <scope>NUCLEOTIDE SEQUENCE [LARGE SCALE GENOMIC DNA]</scope>
    <source>
        <strain evidence="1">DSM 105040</strain>
    </source>
</reference>
<proteinExistence type="predicted"/>
<dbReference type="InterPro" id="IPR010626">
    <property type="entry name" value="DUF1217"/>
</dbReference>
<dbReference type="RefSeq" id="WP_054537661.1">
    <property type="nucleotide sequence ID" value="NZ_JACIEQ010000001.1"/>
</dbReference>
<dbReference type="Proteomes" id="UP000585681">
    <property type="component" value="Unassembled WGS sequence"/>
</dbReference>
<dbReference type="AlphaFoldDB" id="A0A840CD58"/>
<dbReference type="Pfam" id="PF06748">
    <property type="entry name" value="DUF1217"/>
    <property type="match status" value="1"/>
</dbReference>
<dbReference type="InterPro" id="IPR023157">
    <property type="entry name" value="AGR-C-984p-like_sf"/>
</dbReference>
<evidence type="ECO:0000313" key="2">
    <source>
        <dbReference type="Proteomes" id="UP000585681"/>
    </source>
</evidence>
<dbReference type="EMBL" id="JACIEQ010000001">
    <property type="protein sequence ID" value="MBB4021468.1"/>
    <property type="molecule type" value="Genomic_DNA"/>
</dbReference>
<organism evidence="1 2">
    <name type="scientific">Actibacterium naphthalenivorans</name>
    <dbReference type="NCBI Taxonomy" id="1614693"/>
    <lineage>
        <taxon>Bacteria</taxon>
        <taxon>Pseudomonadati</taxon>
        <taxon>Pseudomonadota</taxon>
        <taxon>Alphaproteobacteria</taxon>
        <taxon>Rhodobacterales</taxon>
        <taxon>Roseobacteraceae</taxon>
        <taxon>Actibacterium</taxon>
    </lineage>
</organism>
<dbReference type="Gene3D" id="1.10.3700.10">
    <property type="entry name" value="AGR C 984p-like"/>
    <property type="match status" value="1"/>
</dbReference>
<accession>A0A840CD58</accession>
<dbReference type="SUPFAM" id="SSF158837">
    <property type="entry name" value="AGR C 984p-like"/>
    <property type="match status" value="1"/>
</dbReference>
<evidence type="ECO:0008006" key="3">
    <source>
        <dbReference type="Google" id="ProtNLM"/>
    </source>
</evidence>
<evidence type="ECO:0000313" key="1">
    <source>
        <dbReference type="EMBL" id="MBB4021468.1"/>
    </source>
</evidence>
<name>A0A840CD58_9RHOB</name>
<comment type="caution">
    <text evidence="1">The sequence shown here is derived from an EMBL/GenBank/DDBJ whole genome shotgun (WGS) entry which is preliminary data.</text>
</comment>